<dbReference type="PANTHER" id="PTHR11839:SF31">
    <property type="entry name" value="ADP-RIBOSE PYROPHOSPHATASE"/>
    <property type="match status" value="1"/>
</dbReference>
<proteinExistence type="predicted"/>
<name>A0A4R8ZUN2_9MICO</name>
<protein>
    <submittedName>
        <fullName evidence="4">NUDIX hydrolase</fullName>
    </submittedName>
</protein>
<feature type="region of interest" description="Disordered" evidence="2">
    <location>
        <begin position="216"/>
        <end position="235"/>
    </location>
</feature>
<evidence type="ECO:0000259" key="3">
    <source>
        <dbReference type="PROSITE" id="PS51462"/>
    </source>
</evidence>
<evidence type="ECO:0000313" key="4">
    <source>
        <dbReference type="EMBL" id="TFD46867.1"/>
    </source>
</evidence>
<sequence length="235" mass="25742">MPDAATVADALLPSTPTAPGAVARPLADQRVDVPISQTSMVFEGYIWAVRQENFEYNGSSITREYIDHPGAVAVLALDDQDRVLLINQYRHPVQMREWELPAGLLDIAGENALVGAKRELAEEADVQATDWNVLTEFYTSPGGSNECLRVYLARGVSAATDVFERTEEEADIEIRWVPLDEVVDAVLARRLQNPGLIVGVLAAQVARSRGWASLAPADAPWPRHPRGRHLPDAEA</sequence>
<organism evidence="4 5">
    <name type="scientific">Cryobacterium frigoriphilum</name>
    <dbReference type="NCBI Taxonomy" id="1259150"/>
    <lineage>
        <taxon>Bacteria</taxon>
        <taxon>Bacillati</taxon>
        <taxon>Actinomycetota</taxon>
        <taxon>Actinomycetes</taxon>
        <taxon>Micrococcales</taxon>
        <taxon>Microbacteriaceae</taxon>
        <taxon>Cryobacterium</taxon>
    </lineage>
</organism>
<dbReference type="InterPro" id="IPR000086">
    <property type="entry name" value="NUDIX_hydrolase_dom"/>
</dbReference>
<reference evidence="4 5" key="1">
    <citation type="submission" date="2019-03" db="EMBL/GenBank/DDBJ databases">
        <title>Genomics of glacier-inhabiting Cryobacterium strains.</title>
        <authorList>
            <person name="Liu Q."/>
            <person name="Xin Y.-H."/>
        </authorList>
    </citation>
    <scope>NUCLEOTIDE SEQUENCE [LARGE SCALE GENOMIC DNA]</scope>
    <source>
        <strain evidence="4 5">Hh14</strain>
    </source>
</reference>
<feature type="domain" description="Nudix hydrolase" evidence="3">
    <location>
        <begin position="66"/>
        <end position="204"/>
    </location>
</feature>
<keyword evidence="5" id="KW-1185">Reference proteome</keyword>
<dbReference type="RefSeq" id="WP_134520543.1">
    <property type="nucleotide sequence ID" value="NZ_SOHE01000069.1"/>
</dbReference>
<evidence type="ECO:0000256" key="2">
    <source>
        <dbReference type="SAM" id="MobiDB-lite"/>
    </source>
</evidence>
<dbReference type="GO" id="GO:0016787">
    <property type="term" value="F:hydrolase activity"/>
    <property type="evidence" value="ECO:0007669"/>
    <property type="project" value="UniProtKB-KW"/>
</dbReference>
<dbReference type="AlphaFoldDB" id="A0A4R8ZUN2"/>
<comment type="caution">
    <text evidence="4">The sequence shown here is derived from an EMBL/GenBank/DDBJ whole genome shotgun (WGS) entry which is preliminary data.</text>
</comment>
<dbReference type="Pfam" id="PF00293">
    <property type="entry name" value="NUDIX"/>
    <property type="match status" value="1"/>
</dbReference>
<dbReference type="EMBL" id="SOHE01000069">
    <property type="protein sequence ID" value="TFD46867.1"/>
    <property type="molecule type" value="Genomic_DNA"/>
</dbReference>
<dbReference type="GO" id="GO:0006753">
    <property type="term" value="P:nucleoside phosphate metabolic process"/>
    <property type="evidence" value="ECO:0007669"/>
    <property type="project" value="TreeGrafter"/>
</dbReference>
<dbReference type="PROSITE" id="PS51462">
    <property type="entry name" value="NUDIX"/>
    <property type="match status" value="1"/>
</dbReference>
<dbReference type="PANTHER" id="PTHR11839">
    <property type="entry name" value="UDP/ADP-SUGAR PYROPHOSPHATASE"/>
    <property type="match status" value="1"/>
</dbReference>
<dbReference type="Gene3D" id="3.90.79.10">
    <property type="entry name" value="Nucleoside Triphosphate Pyrophosphohydrolase"/>
    <property type="match status" value="1"/>
</dbReference>
<dbReference type="GO" id="GO:0019693">
    <property type="term" value="P:ribose phosphate metabolic process"/>
    <property type="evidence" value="ECO:0007669"/>
    <property type="project" value="TreeGrafter"/>
</dbReference>
<accession>A0A4R8ZUN2</accession>
<gene>
    <name evidence="4" type="ORF">E3T55_15925</name>
</gene>
<dbReference type="GO" id="GO:0005829">
    <property type="term" value="C:cytosol"/>
    <property type="evidence" value="ECO:0007669"/>
    <property type="project" value="TreeGrafter"/>
</dbReference>
<evidence type="ECO:0000256" key="1">
    <source>
        <dbReference type="ARBA" id="ARBA00022801"/>
    </source>
</evidence>
<dbReference type="OrthoDB" id="9806150at2"/>
<keyword evidence="1 4" id="KW-0378">Hydrolase</keyword>
<dbReference type="SUPFAM" id="SSF55811">
    <property type="entry name" value="Nudix"/>
    <property type="match status" value="1"/>
</dbReference>
<dbReference type="Proteomes" id="UP000297447">
    <property type="component" value="Unassembled WGS sequence"/>
</dbReference>
<evidence type="ECO:0000313" key="5">
    <source>
        <dbReference type="Proteomes" id="UP000297447"/>
    </source>
</evidence>
<dbReference type="InterPro" id="IPR015797">
    <property type="entry name" value="NUDIX_hydrolase-like_dom_sf"/>
</dbReference>
<dbReference type="CDD" id="cd24158">
    <property type="entry name" value="NUDIX_ADPRase_Rv1700"/>
    <property type="match status" value="1"/>
</dbReference>